<evidence type="ECO:0000256" key="3">
    <source>
        <dbReference type="ARBA" id="ARBA00022679"/>
    </source>
</evidence>
<feature type="transmembrane region" description="Helical" evidence="7">
    <location>
        <begin position="81"/>
        <end position="100"/>
    </location>
</feature>
<evidence type="ECO:0000256" key="5">
    <source>
        <dbReference type="ARBA" id="ARBA00022989"/>
    </source>
</evidence>
<dbReference type="PANTHER" id="PTHR30576:SF0">
    <property type="entry name" value="UNDECAPRENYL-PHOSPHATE N-ACETYLGALACTOSAMINYL 1-PHOSPHATE TRANSFERASE-RELATED"/>
    <property type="match status" value="1"/>
</dbReference>
<comment type="caution">
    <text evidence="9">The sequence shown here is derived from an EMBL/GenBank/DDBJ whole genome shotgun (WGS) entry which is preliminary data.</text>
</comment>
<evidence type="ECO:0000256" key="1">
    <source>
        <dbReference type="ARBA" id="ARBA00004141"/>
    </source>
</evidence>
<keyword evidence="6 7" id="KW-0472">Membrane</keyword>
<protein>
    <submittedName>
        <fullName evidence="9">Exopolysaccharide biosynthesis polyprenyl glycosylphosphotransferase</fullName>
    </submittedName>
</protein>
<comment type="subcellular location">
    <subcellularLocation>
        <location evidence="1">Membrane</location>
        <topology evidence="1">Multi-pass membrane protein</topology>
    </subcellularLocation>
</comment>
<proteinExistence type="inferred from homology"/>
<dbReference type="Proteomes" id="UP000740413">
    <property type="component" value="Unassembled WGS sequence"/>
</dbReference>
<evidence type="ECO:0000313" key="10">
    <source>
        <dbReference type="Proteomes" id="UP000740413"/>
    </source>
</evidence>
<dbReference type="EMBL" id="JACATN010000008">
    <property type="protein sequence ID" value="MBT2163538.1"/>
    <property type="molecule type" value="Genomic_DNA"/>
</dbReference>
<accession>A0ABS5WJR6</accession>
<reference evidence="10" key="1">
    <citation type="submission" date="2023-07" db="EMBL/GenBank/DDBJ databases">
        <title>Zobellia barbeyronii sp. nov., a new marine flavobacterium, isolated from green and red algae.</title>
        <authorList>
            <person name="Nedashkovskaya O.I."/>
            <person name="Otstavnykh N."/>
            <person name="Zhukova N."/>
            <person name="Guzev K."/>
            <person name="Chausova V."/>
            <person name="Tekutyeva L."/>
            <person name="Mikhailov V."/>
            <person name="Isaeva M."/>
        </authorList>
    </citation>
    <scope>NUCLEOTIDE SEQUENCE [LARGE SCALE GENOMIC DNA]</scope>
    <source>
        <strain evidence="10">KMM 6746</strain>
    </source>
</reference>
<keyword evidence="4 7" id="KW-0812">Transmembrane</keyword>
<dbReference type="InterPro" id="IPR017475">
    <property type="entry name" value="EPS_sugar_tfrase"/>
</dbReference>
<organism evidence="9 10">
    <name type="scientific">Zobellia barbeyronii</name>
    <dbReference type="NCBI Taxonomy" id="2748009"/>
    <lineage>
        <taxon>Bacteria</taxon>
        <taxon>Pseudomonadati</taxon>
        <taxon>Bacteroidota</taxon>
        <taxon>Flavobacteriia</taxon>
        <taxon>Flavobacteriales</taxon>
        <taxon>Flavobacteriaceae</taxon>
        <taxon>Zobellia</taxon>
    </lineage>
</organism>
<evidence type="ECO:0000256" key="4">
    <source>
        <dbReference type="ARBA" id="ARBA00022692"/>
    </source>
</evidence>
<dbReference type="Pfam" id="PF13727">
    <property type="entry name" value="CoA_binding_3"/>
    <property type="match status" value="1"/>
</dbReference>
<feature type="transmembrane region" description="Helical" evidence="7">
    <location>
        <begin position="12"/>
        <end position="36"/>
    </location>
</feature>
<evidence type="ECO:0000256" key="2">
    <source>
        <dbReference type="ARBA" id="ARBA00006464"/>
    </source>
</evidence>
<feature type="transmembrane region" description="Helical" evidence="7">
    <location>
        <begin position="247"/>
        <end position="271"/>
    </location>
</feature>
<comment type="similarity">
    <text evidence="2">Belongs to the bacterial sugar transferase family.</text>
</comment>
<evidence type="ECO:0000256" key="6">
    <source>
        <dbReference type="ARBA" id="ARBA00023136"/>
    </source>
</evidence>
<feature type="domain" description="Bacterial sugar transferase" evidence="8">
    <location>
        <begin position="245"/>
        <end position="427"/>
    </location>
</feature>
<dbReference type="Pfam" id="PF02397">
    <property type="entry name" value="Bac_transf"/>
    <property type="match status" value="1"/>
</dbReference>
<dbReference type="NCBIfam" id="TIGR03025">
    <property type="entry name" value="EPS_sugtrans"/>
    <property type="match status" value="1"/>
</dbReference>
<dbReference type="PANTHER" id="PTHR30576">
    <property type="entry name" value="COLANIC BIOSYNTHESIS UDP-GLUCOSE LIPID CARRIER TRANSFERASE"/>
    <property type="match status" value="1"/>
</dbReference>
<keyword evidence="3" id="KW-0808">Transferase</keyword>
<gene>
    <name evidence="9" type="ORF">HW347_19865</name>
</gene>
<evidence type="ECO:0000313" key="9">
    <source>
        <dbReference type="EMBL" id="MBT2163538.1"/>
    </source>
</evidence>
<evidence type="ECO:0000256" key="7">
    <source>
        <dbReference type="SAM" id="Phobius"/>
    </source>
</evidence>
<dbReference type="InterPro" id="IPR003362">
    <property type="entry name" value="Bact_transf"/>
</dbReference>
<keyword evidence="5 7" id="KW-1133">Transmembrane helix</keyword>
<feature type="transmembrane region" description="Helical" evidence="7">
    <location>
        <begin position="48"/>
        <end position="69"/>
    </location>
</feature>
<sequence length="435" mass="50647">MFNLPDFTFSDTAILFNMVRLMVIYNITWLVIIMYIRNSEFYFDPNFGYFKSIVTSLFFFVGFVISVVILLKIRYFPRSTFIIPIFIFSYLNLVSHKYLLRYLKKRASHLFSDTLLIGSGYDDSNIKSFTSAMTQYGYNIMGYLENKEDRPENVMNFNIFGGVDDLSEALANNRIDDIFIAMAGMKYDKIMETIKIADSFGVRVKLIPKNPLLKSKNYKAVTMGDLAVFKLRESPLDHFRSTILKRLFDFCFAFFVLLLLSPLFLIIAILIKIDSKGPIFYTPSRKGEASKTFKCFKFRTMSVSQDPKSGMQSTIVNDPRITRVGKFLRKGDLDELPQFFNVLRGEMSVIGPRPHRINLQNDFRKSVNHYMVRSYIKPGITGWAQVNGWRGPTVTDEQKNQRVNHDLWYIENWSPWLDLKIIFLTIFGSHHKKAF</sequence>
<evidence type="ECO:0000259" key="8">
    <source>
        <dbReference type="Pfam" id="PF02397"/>
    </source>
</evidence>
<name>A0ABS5WJR6_9FLAO</name>
<keyword evidence="10" id="KW-1185">Reference proteome</keyword>
<dbReference type="Gene3D" id="3.40.50.720">
    <property type="entry name" value="NAD(P)-binding Rossmann-like Domain"/>
    <property type="match status" value="1"/>
</dbReference>